<dbReference type="GO" id="GO:0006004">
    <property type="term" value="P:fucose metabolic process"/>
    <property type="evidence" value="ECO:0007669"/>
    <property type="project" value="InterPro"/>
</dbReference>
<keyword evidence="4" id="KW-0732">Signal</keyword>
<keyword evidence="6" id="KW-0326">Glycosidase</keyword>
<dbReference type="EMBL" id="PCHA01000033">
    <property type="protein sequence ID" value="PKU93709.1"/>
    <property type="molecule type" value="Genomic_DNA"/>
</dbReference>
<dbReference type="GO" id="GO:0016139">
    <property type="term" value="P:glycoside catabolic process"/>
    <property type="evidence" value="ECO:0007669"/>
    <property type="project" value="TreeGrafter"/>
</dbReference>
<evidence type="ECO:0000256" key="2">
    <source>
        <dbReference type="ARBA" id="ARBA00007951"/>
    </source>
</evidence>
<dbReference type="EC" id="3.2.1.51" evidence="3"/>
<evidence type="ECO:0000313" key="8">
    <source>
        <dbReference type="EMBL" id="PKU93709.1"/>
    </source>
</evidence>
<dbReference type="PRINTS" id="PR00741">
    <property type="entry name" value="GLHYDRLASE29"/>
</dbReference>
<keyword evidence="5" id="KW-0378">Hydrolase</keyword>
<feature type="domain" description="Glycoside hydrolase family 29 N-terminal" evidence="7">
    <location>
        <begin position="8"/>
        <end position="367"/>
    </location>
</feature>
<dbReference type="InterPro" id="IPR057739">
    <property type="entry name" value="Glyco_hydro_29_N"/>
</dbReference>
<dbReference type="RefSeq" id="WP_101431013.1">
    <property type="nucleotide sequence ID" value="NZ_PCHA01000033.1"/>
</dbReference>
<evidence type="ECO:0000256" key="6">
    <source>
        <dbReference type="ARBA" id="ARBA00023295"/>
    </source>
</evidence>
<dbReference type="PANTHER" id="PTHR10030:SF37">
    <property type="entry name" value="ALPHA-L-FUCOSIDASE-RELATED"/>
    <property type="match status" value="1"/>
</dbReference>
<reference evidence="8 9" key="1">
    <citation type="submission" date="2017-10" db="EMBL/GenBank/DDBJ databases">
        <title>Bifidobacterium genomics.</title>
        <authorList>
            <person name="Lugli G.A."/>
            <person name="Milani C."/>
            <person name="Mancabelli L."/>
        </authorList>
    </citation>
    <scope>NUCLEOTIDE SEQUENCE [LARGE SCALE GENOMIC DNA]</scope>
    <source>
        <strain evidence="8 9">1747B</strain>
    </source>
</reference>
<evidence type="ECO:0000259" key="7">
    <source>
        <dbReference type="Pfam" id="PF01120"/>
    </source>
</evidence>
<dbReference type="PANTHER" id="PTHR10030">
    <property type="entry name" value="ALPHA-L-FUCOSIDASE"/>
    <property type="match status" value="1"/>
</dbReference>
<dbReference type="InterPro" id="IPR000933">
    <property type="entry name" value="Glyco_hydro_29"/>
</dbReference>
<dbReference type="GO" id="GO:0004560">
    <property type="term" value="F:alpha-L-fucosidase activity"/>
    <property type="evidence" value="ECO:0007669"/>
    <property type="project" value="InterPro"/>
</dbReference>
<evidence type="ECO:0000256" key="1">
    <source>
        <dbReference type="ARBA" id="ARBA00004071"/>
    </source>
</evidence>
<comment type="function">
    <text evidence="1">Alpha-L-fucosidase is responsible for hydrolyzing the alpha-1,6-linked fucose joined to the reducing-end N-acetylglucosamine of the carbohydrate moieties of glycoproteins.</text>
</comment>
<dbReference type="InterPro" id="IPR013780">
    <property type="entry name" value="Glyco_hydro_b"/>
</dbReference>
<comment type="caution">
    <text evidence="8">The sequence shown here is derived from an EMBL/GenBank/DDBJ whole genome shotgun (WGS) entry which is preliminary data.</text>
</comment>
<dbReference type="Proteomes" id="UP000233722">
    <property type="component" value="Unassembled WGS sequence"/>
</dbReference>
<proteinExistence type="inferred from homology"/>
<dbReference type="SMART" id="SM00812">
    <property type="entry name" value="Alpha_L_fucos"/>
    <property type="match status" value="1"/>
</dbReference>
<dbReference type="Pfam" id="PF01120">
    <property type="entry name" value="Alpha_L_fucos"/>
    <property type="match status" value="1"/>
</dbReference>
<dbReference type="AlphaFoldDB" id="A0A2N3QPU2"/>
<protein>
    <recommendedName>
        <fullName evidence="3">alpha-L-fucosidase</fullName>
        <ecNumber evidence="3">3.2.1.51</ecNumber>
    </recommendedName>
</protein>
<name>A0A2N3QPU2_9BIFI</name>
<dbReference type="Gene3D" id="2.60.40.1180">
    <property type="entry name" value="Golgi alpha-mannosidase II"/>
    <property type="match status" value="1"/>
</dbReference>
<gene>
    <name evidence="8" type="ORF">CQR45_1572</name>
</gene>
<organism evidence="8 9">
    <name type="scientific">Bifidobacterium pseudolongum subsp. globosum</name>
    <dbReference type="NCBI Taxonomy" id="1690"/>
    <lineage>
        <taxon>Bacteria</taxon>
        <taxon>Bacillati</taxon>
        <taxon>Actinomycetota</taxon>
        <taxon>Actinomycetes</taxon>
        <taxon>Bifidobacteriales</taxon>
        <taxon>Bifidobacteriaceae</taxon>
        <taxon>Bifidobacterium</taxon>
    </lineage>
</organism>
<sequence length="489" mass="54799">MAGITTIEAVANAGPFAPTWESLAHNQAPSWFADAKFGIFTHWGLYTVPEYRNEWYSRNMYIQGYPEFDHHRAAYGPQNEFGYKDFIPMFRAEAFDADEWADLFARAGARYIMPVSEHHDGFQMYRSALSHWNSVGMGPHRDVLGELRAAATRAGLHFCTSNHRAEHWWFMGHGREFDSDVREPMSRGDFYWPAMPEPNEFDTASEPAPTAEYLEDWLLRVAEVIDNYEPELLYFDWWIQHRAFAPYLKTLAAYYYNRAAERGAQAAICYKYDALAWGAGIVDVERGGFADPTPFVWQTDTAIARNSWCYTDSLDYKTLPELVVALIDAVSNNGNLLLNVGPRADGSIADHDRALLEGIGDWLAANGAGIYGSRPWRIAHEGPTQQASGMFADQAPSAWTATDWRFTTKDGALYCFCLAPAGTRELVCASLAAFDGTHQPVFNGTVSAVEQLGAGPVPFRREPDGLHIQPADRHEPLQNLPIGFKITVG</sequence>
<evidence type="ECO:0000256" key="3">
    <source>
        <dbReference type="ARBA" id="ARBA00012662"/>
    </source>
</evidence>
<evidence type="ECO:0000256" key="5">
    <source>
        <dbReference type="ARBA" id="ARBA00022801"/>
    </source>
</evidence>
<dbReference type="InterPro" id="IPR017853">
    <property type="entry name" value="GH"/>
</dbReference>
<comment type="similarity">
    <text evidence="2">Belongs to the glycosyl hydrolase 29 family.</text>
</comment>
<dbReference type="InterPro" id="IPR016286">
    <property type="entry name" value="FUC_metazoa-typ"/>
</dbReference>
<dbReference type="SUPFAM" id="SSF51445">
    <property type="entry name" value="(Trans)glycosidases"/>
    <property type="match status" value="1"/>
</dbReference>
<dbReference type="GO" id="GO:0005764">
    <property type="term" value="C:lysosome"/>
    <property type="evidence" value="ECO:0007669"/>
    <property type="project" value="TreeGrafter"/>
</dbReference>
<dbReference type="Gene3D" id="3.20.20.80">
    <property type="entry name" value="Glycosidases"/>
    <property type="match status" value="1"/>
</dbReference>
<accession>A0A2N3QPU2</accession>
<evidence type="ECO:0000256" key="4">
    <source>
        <dbReference type="ARBA" id="ARBA00022729"/>
    </source>
</evidence>
<evidence type="ECO:0000313" key="9">
    <source>
        <dbReference type="Proteomes" id="UP000233722"/>
    </source>
</evidence>